<dbReference type="PROSITE" id="PS51829">
    <property type="entry name" value="P_HOMO_B"/>
    <property type="match status" value="1"/>
</dbReference>
<dbReference type="OrthoDB" id="9792152at2"/>
<dbReference type="InterPro" id="IPR013783">
    <property type="entry name" value="Ig-like_fold"/>
</dbReference>
<evidence type="ECO:0000259" key="4">
    <source>
        <dbReference type="PROSITE" id="PS51829"/>
    </source>
</evidence>
<dbReference type="Gene3D" id="2.60.40.10">
    <property type="entry name" value="Immunoglobulins"/>
    <property type="match status" value="1"/>
</dbReference>
<dbReference type="Proteomes" id="UP000320643">
    <property type="component" value="Unassembled WGS sequence"/>
</dbReference>
<organism evidence="5 6">
    <name type="scientific">Flavobacterium zepuense</name>
    <dbReference type="NCBI Taxonomy" id="2593302"/>
    <lineage>
        <taxon>Bacteria</taxon>
        <taxon>Pseudomonadati</taxon>
        <taxon>Bacteroidota</taxon>
        <taxon>Flavobacteriia</taxon>
        <taxon>Flavobacteriales</taxon>
        <taxon>Flavobacteriaceae</taxon>
        <taxon>Flavobacterium</taxon>
    </lineage>
</organism>
<dbReference type="SUPFAM" id="SSF55486">
    <property type="entry name" value="Metalloproteases ('zincins'), catalytic domain"/>
    <property type="match status" value="1"/>
</dbReference>
<dbReference type="NCBIfam" id="TIGR04183">
    <property type="entry name" value="Por_Secre_tail"/>
    <property type="match status" value="1"/>
</dbReference>
<name>A0A552V8H7_9FLAO</name>
<dbReference type="Pfam" id="PF13583">
    <property type="entry name" value="Reprolysin_4"/>
    <property type="match status" value="1"/>
</dbReference>
<comment type="caution">
    <text evidence="5">The sequence shown here is derived from an EMBL/GenBank/DDBJ whole genome shotgun (WGS) entry which is preliminary data.</text>
</comment>
<dbReference type="Pfam" id="PF18962">
    <property type="entry name" value="Por_Secre_tail"/>
    <property type="match status" value="1"/>
</dbReference>
<dbReference type="EMBL" id="VJVZ01000002">
    <property type="protein sequence ID" value="TRW26774.1"/>
    <property type="molecule type" value="Genomic_DNA"/>
</dbReference>
<dbReference type="Pfam" id="PF01483">
    <property type="entry name" value="P_proprotein"/>
    <property type="match status" value="1"/>
</dbReference>
<dbReference type="RefSeq" id="WP_143372271.1">
    <property type="nucleotide sequence ID" value="NZ_VJVZ01000002.1"/>
</dbReference>
<dbReference type="Gene3D" id="3.40.390.10">
    <property type="entry name" value="Collagenase (Catalytic Domain)"/>
    <property type="match status" value="1"/>
</dbReference>
<dbReference type="InterPro" id="IPR008979">
    <property type="entry name" value="Galactose-bd-like_sf"/>
</dbReference>
<proteinExistence type="predicted"/>
<keyword evidence="3" id="KW-0378">Hydrolase</keyword>
<accession>A0A552V8H7</accession>
<reference evidence="5 6" key="1">
    <citation type="submission" date="2019-07" db="EMBL/GenBank/DDBJ databases">
        <title>Flavobacterium sp. nov., isolated from glacier ice.</title>
        <authorList>
            <person name="Liu Q."/>
            <person name="Xin Y.-H."/>
        </authorList>
    </citation>
    <scope>NUCLEOTIDE SEQUENCE [LARGE SCALE GENOMIC DNA]</scope>
    <source>
        <strain evidence="5 6">ZT4R6</strain>
    </source>
</reference>
<dbReference type="InterPro" id="IPR002884">
    <property type="entry name" value="P_dom"/>
</dbReference>
<dbReference type="AlphaFoldDB" id="A0A552V8H7"/>
<keyword evidence="6" id="KW-1185">Reference proteome</keyword>
<dbReference type="GO" id="GO:0004252">
    <property type="term" value="F:serine-type endopeptidase activity"/>
    <property type="evidence" value="ECO:0007669"/>
    <property type="project" value="InterPro"/>
</dbReference>
<keyword evidence="1" id="KW-0645">Protease</keyword>
<protein>
    <submittedName>
        <fullName evidence="5">T9SS type A sorting domain-containing protein</fullName>
    </submittedName>
</protein>
<dbReference type="SUPFAM" id="SSF49785">
    <property type="entry name" value="Galactose-binding domain-like"/>
    <property type="match status" value="1"/>
</dbReference>
<evidence type="ECO:0000313" key="6">
    <source>
        <dbReference type="Proteomes" id="UP000320643"/>
    </source>
</evidence>
<dbReference type="GO" id="GO:0008237">
    <property type="term" value="F:metallopeptidase activity"/>
    <property type="evidence" value="ECO:0007669"/>
    <property type="project" value="InterPro"/>
</dbReference>
<dbReference type="Gene3D" id="2.60.120.260">
    <property type="entry name" value="Galactose-binding domain-like"/>
    <property type="match status" value="1"/>
</dbReference>
<evidence type="ECO:0000256" key="3">
    <source>
        <dbReference type="ARBA" id="ARBA00022801"/>
    </source>
</evidence>
<feature type="domain" description="P/Homo B" evidence="4">
    <location>
        <begin position="656"/>
        <end position="803"/>
    </location>
</feature>
<keyword evidence="2" id="KW-0732">Signal</keyword>
<dbReference type="InterPro" id="IPR026444">
    <property type="entry name" value="Secre_tail"/>
</dbReference>
<gene>
    <name evidence="5" type="ORF">FMM05_05195</name>
</gene>
<evidence type="ECO:0000256" key="2">
    <source>
        <dbReference type="ARBA" id="ARBA00022729"/>
    </source>
</evidence>
<evidence type="ECO:0000313" key="5">
    <source>
        <dbReference type="EMBL" id="TRW26774.1"/>
    </source>
</evidence>
<dbReference type="GO" id="GO:0006508">
    <property type="term" value="P:proteolysis"/>
    <property type="evidence" value="ECO:0007669"/>
    <property type="project" value="UniProtKB-KW"/>
</dbReference>
<evidence type="ECO:0000256" key="1">
    <source>
        <dbReference type="ARBA" id="ARBA00022670"/>
    </source>
</evidence>
<dbReference type="InterPro" id="IPR024079">
    <property type="entry name" value="MetalloPept_cat_dom_sf"/>
</dbReference>
<sequence length="892" mass="94104">MKKELLVGMLSIFSLTAGYSQTKEFWTAVAPQKANTLGQVKKAFELNDGTLKFVSLDATKLRSALASAPTKESGATGVIITIPTLNGTTEHFRVVEASNFAPGLQAAHQDIRSYAGNGVEDPTAYLRFSISPKGIQTMVLRADGNTEFIEPYTTNSEVYALFTSGAKRAQKGQLPFTCWTPEDQAVHNAAQHASAAKGLSDALTFKTFRLALSCTAEYTIYHGGAKEDALAAMNATMTRVNGVYENDLAVHLNLIEDELDIIYTSTSTDPYSPASGINNWNGQLQTTLTNVIGEANYDIGHLFGASGGGGNAGCIGCVCVNGQKGSGITSPIDGIPEGDNYDIDYVAHELGHQLGGTHTYSVNDEGSGTNVEPGSGSTIMGYAGITGSPDVQRHSDDYFAYITIAQIQANLEDKACAVNTTLTNPAFTINAGPNYSIPKGTAFVLRGVGSDANGDNVTYNWEQNDDANGAFAQTGGFPSATSTVGASFRSVPPSASDVRYMPAFSRVLNNQLTSTWETVSNVARTLHFTLTGRDNVAGGGQTATDEVTINVRNFGPFAVTSQNADDLAWPLNSQQTITWDVAGTTANNINTANVNILLSTDGGATFATVLAANTSNDGSEVITVPAGVSGTNCRIMIEAVGNIFYALNQKQFGIGFTTNTTCEVYTNDANMSIPDGAVNYTSQTLTVPSTGTVTSVNVTAQVTHSYVGDLVVAVTNPAGTQINLFNQSCDSSNNLNVTFSDGAPALTCSTSISGTYAPQDPLSVFAGADAEGTWSLDFIDVFQGDAGTLTSWSLEVCTQNAIPLGTENFGLSNFSVYPNPNKGSFTVAFNSESDSKIGIMVHDISGRQVFNNTYENTGLFSGNINLNSVQSGIYMVTVQDGARKEVRKVVVN</sequence>